<comment type="similarity">
    <text evidence="7">Belongs to the carbohydrate kinase PfkB family. LacC subfamily.</text>
</comment>
<dbReference type="NCBIfam" id="TIGR03828">
    <property type="entry name" value="pfkB"/>
    <property type="match status" value="1"/>
</dbReference>
<dbReference type="GO" id="GO:0044281">
    <property type="term" value="P:small molecule metabolic process"/>
    <property type="evidence" value="ECO:0007669"/>
    <property type="project" value="UniProtKB-ARBA"/>
</dbReference>
<dbReference type="GO" id="GO:0005524">
    <property type="term" value="F:ATP binding"/>
    <property type="evidence" value="ECO:0007669"/>
    <property type="project" value="UniProtKB-UniRule"/>
</dbReference>
<name>A0A179T0I1_9BACI</name>
<evidence type="ECO:0000256" key="4">
    <source>
        <dbReference type="ARBA" id="ARBA00022777"/>
    </source>
</evidence>
<gene>
    <name evidence="10" type="ORF">A6K24_03460</name>
</gene>
<dbReference type="Pfam" id="PF00294">
    <property type="entry name" value="PfkB"/>
    <property type="match status" value="1"/>
</dbReference>
<feature type="domain" description="Carbohydrate kinase PfkB" evidence="9">
    <location>
        <begin position="7"/>
        <end position="285"/>
    </location>
</feature>
<dbReference type="PROSITE" id="PS00584">
    <property type="entry name" value="PFKB_KINASES_2"/>
    <property type="match status" value="1"/>
</dbReference>
<dbReference type="PANTHER" id="PTHR46566:SF1">
    <property type="entry name" value="1-PHOSPHOFRUCTOKINASE"/>
    <property type="match status" value="1"/>
</dbReference>
<evidence type="ECO:0000256" key="8">
    <source>
        <dbReference type="RuleBase" id="RU369061"/>
    </source>
</evidence>
<dbReference type="GO" id="GO:0008662">
    <property type="term" value="F:1-phosphofructokinase activity"/>
    <property type="evidence" value="ECO:0007669"/>
    <property type="project" value="UniProtKB-UniRule"/>
</dbReference>
<evidence type="ECO:0000259" key="9">
    <source>
        <dbReference type="Pfam" id="PF00294"/>
    </source>
</evidence>
<dbReference type="CDD" id="cd01164">
    <property type="entry name" value="FruK_PfkB_like"/>
    <property type="match status" value="1"/>
</dbReference>
<dbReference type="FunFam" id="3.40.1190.20:FF:000001">
    <property type="entry name" value="Phosphofructokinase"/>
    <property type="match status" value="1"/>
</dbReference>
<protein>
    <recommendedName>
        <fullName evidence="7">Tagatose-6-phosphate kinase</fullName>
        <ecNumber evidence="7">2.7.1.144</ecNumber>
    </recommendedName>
</protein>
<dbReference type="EC" id="2.7.1.144" evidence="7"/>
<evidence type="ECO:0000256" key="6">
    <source>
        <dbReference type="ARBA" id="ARBA00047745"/>
    </source>
</evidence>
<organism evidence="10 11">
    <name type="scientific">Metabacillus litoralis</name>
    <dbReference type="NCBI Taxonomy" id="152268"/>
    <lineage>
        <taxon>Bacteria</taxon>
        <taxon>Bacillati</taxon>
        <taxon>Bacillota</taxon>
        <taxon>Bacilli</taxon>
        <taxon>Bacillales</taxon>
        <taxon>Bacillaceae</taxon>
        <taxon>Metabacillus</taxon>
    </lineage>
</organism>
<dbReference type="Proteomes" id="UP000078534">
    <property type="component" value="Unassembled WGS sequence"/>
</dbReference>
<dbReference type="RefSeq" id="WP_066330657.1">
    <property type="nucleotide sequence ID" value="NZ_LWSG01000012.1"/>
</dbReference>
<comment type="catalytic activity">
    <reaction evidence="6 8">
        <text>beta-D-fructose 1-phosphate + ATP = beta-D-fructose 1,6-bisphosphate + ADP + H(+)</text>
        <dbReference type="Rhea" id="RHEA:14213"/>
        <dbReference type="ChEBI" id="CHEBI:15378"/>
        <dbReference type="ChEBI" id="CHEBI:30616"/>
        <dbReference type="ChEBI" id="CHEBI:32966"/>
        <dbReference type="ChEBI" id="CHEBI:138881"/>
        <dbReference type="ChEBI" id="CHEBI:456216"/>
        <dbReference type="EC" id="2.7.1.56"/>
    </reaction>
</comment>
<dbReference type="Gene3D" id="3.40.1190.20">
    <property type="match status" value="1"/>
</dbReference>
<dbReference type="InterPro" id="IPR011611">
    <property type="entry name" value="PfkB_dom"/>
</dbReference>
<sequence>MIYTVTLNPSVDYIVEVEQFELGSLNRTVADTKFPGGKGINVSRVMKRLAVESNALGFIGGFTGKFVEDFLNLEKIPSNFVKVSGDTRINIKLKTEVESEINGLGPNISEDQLTEFFEIFQKMTREDIVVLAGSIPGTLPSSIYKEIIAVCKEKEIKVVADVSGDALKEVISEKPYLIKPNHHELGELFNTEIQSVEEALVYGKKLVKQGVKHVIVSLAEKGALLITENNSYVANVPKGKVLNSVGAGDSVVGGFISAISKDYSIEEAFKIGVAAGSATAFSMELCTKQKIEELLPYIEVNEVKGEER</sequence>
<dbReference type="STRING" id="152268.A6K24_03460"/>
<keyword evidence="7" id="KW-0423">Lactose metabolism</keyword>
<evidence type="ECO:0000256" key="5">
    <source>
        <dbReference type="ARBA" id="ARBA00022840"/>
    </source>
</evidence>
<dbReference type="InterPro" id="IPR017583">
    <property type="entry name" value="Tagatose/fructose_Pkinase"/>
</dbReference>
<dbReference type="GO" id="GO:0016052">
    <property type="term" value="P:carbohydrate catabolic process"/>
    <property type="evidence" value="ECO:0007669"/>
    <property type="project" value="UniProtKB-ARBA"/>
</dbReference>
<keyword evidence="4 8" id="KW-0418">Kinase</keyword>
<dbReference type="GO" id="GO:2001059">
    <property type="term" value="P:D-tagatose 6-phosphate catabolic process"/>
    <property type="evidence" value="ECO:0007669"/>
    <property type="project" value="UniProtKB-UniPathway"/>
</dbReference>
<dbReference type="GO" id="GO:0005829">
    <property type="term" value="C:cytosol"/>
    <property type="evidence" value="ECO:0007669"/>
    <property type="project" value="TreeGrafter"/>
</dbReference>
<dbReference type="EMBL" id="LWSG01000012">
    <property type="protein sequence ID" value="OAS86579.1"/>
    <property type="molecule type" value="Genomic_DNA"/>
</dbReference>
<keyword evidence="3 7" id="KW-0547">Nucleotide-binding</keyword>
<dbReference type="UniPathway" id="UPA00704">
    <property type="reaction ID" value="UER00715"/>
</dbReference>
<dbReference type="InterPro" id="IPR029056">
    <property type="entry name" value="Ribokinase-like"/>
</dbReference>
<dbReference type="NCBIfam" id="TIGR03168">
    <property type="entry name" value="1-PFK"/>
    <property type="match status" value="1"/>
</dbReference>
<proteinExistence type="inferred from homology"/>
<evidence type="ECO:0000313" key="10">
    <source>
        <dbReference type="EMBL" id="OAS86579.1"/>
    </source>
</evidence>
<accession>A0A179T0I1</accession>
<comment type="function">
    <text evidence="8">Catalyzes the ATP-dependent phosphorylation of fructose-l-phosphate to fructose-l,6-bisphosphate.</text>
</comment>
<comment type="similarity">
    <text evidence="1">Belongs to the carbohydrate kinase pfkB family.</text>
</comment>
<dbReference type="InterPro" id="IPR022463">
    <property type="entry name" value="1-PFruKinase"/>
</dbReference>
<comment type="pathway">
    <text evidence="7">Carbohydrate metabolism; D-tagatose 6-phosphate degradation; D-glyceraldehyde 3-phosphate and glycerone phosphate from D-tagatose 6-phosphate: step 1/2.</text>
</comment>
<dbReference type="OrthoDB" id="9801219at2"/>
<keyword evidence="2 7" id="KW-0808">Transferase</keyword>
<keyword evidence="11" id="KW-1185">Reference proteome</keyword>
<evidence type="ECO:0000313" key="11">
    <source>
        <dbReference type="Proteomes" id="UP000078534"/>
    </source>
</evidence>
<dbReference type="GO" id="GO:0005988">
    <property type="term" value="P:lactose metabolic process"/>
    <property type="evidence" value="ECO:0007669"/>
    <property type="project" value="UniProtKB-KW"/>
</dbReference>
<evidence type="ECO:0000256" key="2">
    <source>
        <dbReference type="ARBA" id="ARBA00022679"/>
    </source>
</evidence>
<keyword evidence="5 7" id="KW-0067">ATP-binding</keyword>
<evidence type="ECO:0000256" key="7">
    <source>
        <dbReference type="PIRNR" id="PIRNR000535"/>
    </source>
</evidence>
<dbReference type="PANTHER" id="PTHR46566">
    <property type="entry name" value="1-PHOSPHOFRUCTOKINASE-RELATED"/>
    <property type="match status" value="1"/>
</dbReference>
<reference evidence="11" key="1">
    <citation type="submission" date="2016-04" db="EMBL/GenBank/DDBJ databases">
        <authorList>
            <person name="Lyu Z."/>
            <person name="Lyu W."/>
        </authorList>
    </citation>
    <scope>NUCLEOTIDE SEQUENCE [LARGE SCALE GENOMIC DNA]</scope>
    <source>
        <strain evidence="11">C44</strain>
    </source>
</reference>
<dbReference type="AlphaFoldDB" id="A0A179T0I1"/>
<dbReference type="SUPFAM" id="SSF53613">
    <property type="entry name" value="Ribokinase-like"/>
    <property type="match status" value="1"/>
</dbReference>
<dbReference type="PIRSF" id="PIRSF000535">
    <property type="entry name" value="1PFK/6PFK/LacC"/>
    <property type="match status" value="1"/>
</dbReference>
<dbReference type="InterPro" id="IPR002173">
    <property type="entry name" value="Carboh/pur_kinase_PfkB_CS"/>
</dbReference>
<comment type="caution">
    <text evidence="10">The sequence shown here is derived from an EMBL/GenBank/DDBJ whole genome shotgun (WGS) entry which is preliminary data.</text>
</comment>
<evidence type="ECO:0000256" key="1">
    <source>
        <dbReference type="ARBA" id="ARBA00005380"/>
    </source>
</evidence>
<evidence type="ECO:0000256" key="3">
    <source>
        <dbReference type="ARBA" id="ARBA00022741"/>
    </source>
</evidence>
<dbReference type="GO" id="GO:0009024">
    <property type="term" value="F:tagatose-6-phosphate kinase activity"/>
    <property type="evidence" value="ECO:0007669"/>
    <property type="project" value="UniProtKB-EC"/>
</dbReference>
<comment type="catalytic activity">
    <reaction evidence="7">
        <text>D-tagatofuranose 6-phosphate + ATP = D-tagatofuranose 1,6-bisphosphate + ADP + H(+)</text>
        <dbReference type="Rhea" id="RHEA:12420"/>
        <dbReference type="ChEBI" id="CHEBI:15378"/>
        <dbReference type="ChEBI" id="CHEBI:30616"/>
        <dbReference type="ChEBI" id="CHEBI:58694"/>
        <dbReference type="ChEBI" id="CHEBI:58695"/>
        <dbReference type="ChEBI" id="CHEBI:456216"/>
        <dbReference type="EC" id="2.7.1.144"/>
    </reaction>
</comment>